<name>A0A439CLZ2_9PEZI</name>
<feature type="region of interest" description="Disordered" evidence="1">
    <location>
        <begin position="202"/>
        <end position="222"/>
    </location>
</feature>
<sequence>MCPDSFPGEPIGDDQAGMGGGKLHRVAPGLASAVLQHEYHVTWVGNLLEDTSGAIPSASETGSAIGTAVPFQRVLKEDPVASQMAKEGDWVISTRLTTVGSITRILARQEWVQKGTLRKLESAHSYICLWANSYNVLGGRFKERVRRFANVLSIITSVNHLSELTPVVAGLSTVPSQDATSLSLTAADLALTSERLAVLVQGDNDSDTSDDGEAGTSPESVSREKLLDGIADDLMSDTQCLLDLGPRFAEQVTNPIATEAATNPLSSFDGGLSDTFTERILRLYPHCESNLARRLGNANWRRVLKIVECEPRTSGGRVIGDQDDDTTHDAAENESVGFGSAVDTLFTWEQSLFHDSRVGTASHVSGAKHRIVNLLKGI</sequence>
<reference evidence="2 3" key="1">
    <citation type="submission" date="2018-12" db="EMBL/GenBank/DDBJ databases">
        <title>Draft genome sequence of Xylaria grammica IHI A82.</title>
        <authorList>
            <person name="Buettner E."/>
            <person name="Kellner H."/>
        </authorList>
    </citation>
    <scope>NUCLEOTIDE SEQUENCE [LARGE SCALE GENOMIC DNA]</scope>
    <source>
        <strain evidence="2 3">IHI A82</strain>
    </source>
</reference>
<gene>
    <name evidence="2" type="ORF">EKO27_g11933</name>
</gene>
<feature type="compositionally biased region" description="Acidic residues" evidence="1">
    <location>
        <begin position="204"/>
        <end position="213"/>
    </location>
</feature>
<feature type="region of interest" description="Disordered" evidence="1">
    <location>
        <begin position="1"/>
        <end position="20"/>
    </location>
</feature>
<proteinExistence type="predicted"/>
<evidence type="ECO:0000313" key="2">
    <source>
        <dbReference type="EMBL" id="RWA03172.1"/>
    </source>
</evidence>
<comment type="caution">
    <text evidence="2">The sequence shown here is derived from an EMBL/GenBank/DDBJ whole genome shotgun (WGS) entry which is preliminary data.</text>
</comment>
<accession>A0A439CLZ2</accession>
<dbReference type="AlphaFoldDB" id="A0A439CLZ2"/>
<organism evidence="2 3">
    <name type="scientific">Xylaria grammica</name>
    <dbReference type="NCBI Taxonomy" id="363999"/>
    <lineage>
        <taxon>Eukaryota</taxon>
        <taxon>Fungi</taxon>
        <taxon>Dikarya</taxon>
        <taxon>Ascomycota</taxon>
        <taxon>Pezizomycotina</taxon>
        <taxon>Sordariomycetes</taxon>
        <taxon>Xylariomycetidae</taxon>
        <taxon>Xylariales</taxon>
        <taxon>Xylariaceae</taxon>
        <taxon>Xylaria</taxon>
    </lineage>
</organism>
<keyword evidence="3" id="KW-1185">Reference proteome</keyword>
<dbReference type="STRING" id="363999.A0A439CLZ2"/>
<evidence type="ECO:0000313" key="3">
    <source>
        <dbReference type="Proteomes" id="UP000286045"/>
    </source>
</evidence>
<dbReference type="Proteomes" id="UP000286045">
    <property type="component" value="Unassembled WGS sequence"/>
</dbReference>
<protein>
    <submittedName>
        <fullName evidence="2">Uncharacterized protein</fullName>
    </submittedName>
</protein>
<dbReference type="EMBL" id="RYZI01000906">
    <property type="protein sequence ID" value="RWA03172.1"/>
    <property type="molecule type" value="Genomic_DNA"/>
</dbReference>
<evidence type="ECO:0000256" key="1">
    <source>
        <dbReference type="SAM" id="MobiDB-lite"/>
    </source>
</evidence>